<dbReference type="NCBIfam" id="TIGR00613">
    <property type="entry name" value="reco"/>
    <property type="match status" value="1"/>
</dbReference>
<reference evidence="9 10" key="1">
    <citation type="submission" date="2019-08" db="EMBL/GenBank/DDBJ databases">
        <title>In-depth cultivation of the pig gut microbiome towards novel bacterial diversity and tailored functional studies.</title>
        <authorList>
            <person name="Wylensek D."/>
            <person name="Hitch T.C.A."/>
            <person name="Clavel T."/>
        </authorList>
    </citation>
    <scope>NUCLEOTIDE SEQUENCE [LARGE SCALE GENOMIC DNA]</scope>
    <source>
        <strain evidence="9 10">Bifido-178-WT-2B</strain>
    </source>
</reference>
<keyword evidence="5 7" id="KW-0234">DNA repair</keyword>
<evidence type="ECO:0000256" key="6">
    <source>
        <dbReference type="ARBA" id="ARBA00033409"/>
    </source>
</evidence>
<dbReference type="Pfam" id="PF11967">
    <property type="entry name" value="RecO_N"/>
    <property type="match status" value="1"/>
</dbReference>
<evidence type="ECO:0000256" key="7">
    <source>
        <dbReference type="HAMAP-Rule" id="MF_00201"/>
    </source>
</evidence>
<name>A0A6A8ME55_9LACO</name>
<evidence type="ECO:0000256" key="4">
    <source>
        <dbReference type="ARBA" id="ARBA00023172"/>
    </source>
</evidence>
<accession>A0A6A8ME55</accession>
<protein>
    <recommendedName>
        <fullName evidence="2 7">DNA repair protein RecO</fullName>
    </recommendedName>
    <alternativeName>
        <fullName evidence="6 7">Recombination protein O</fullName>
    </alternativeName>
</protein>
<dbReference type="Pfam" id="PF02565">
    <property type="entry name" value="RecO_C"/>
    <property type="match status" value="1"/>
</dbReference>
<dbReference type="InterPro" id="IPR042242">
    <property type="entry name" value="RecO_C"/>
</dbReference>
<comment type="similarity">
    <text evidence="1 7">Belongs to the RecO family.</text>
</comment>
<proteinExistence type="inferred from homology"/>
<keyword evidence="3 7" id="KW-0227">DNA damage</keyword>
<dbReference type="InterPro" id="IPR037278">
    <property type="entry name" value="ARFGAP/RecO"/>
</dbReference>
<dbReference type="Gene3D" id="2.40.50.140">
    <property type="entry name" value="Nucleic acid-binding proteins"/>
    <property type="match status" value="1"/>
</dbReference>
<dbReference type="RefSeq" id="WP_154548455.1">
    <property type="nucleotide sequence ID" value="NZ_VUMX01000011.1"/>
</dbReference>
<evidence type="ECO:0000259" key="8">
    <source>
        <dbReference type="Pfam" id="PF11967"/>
    </source>
</evidence>
<dbReference type="GO" id="GO:0006310">
    <property type="term" value="P:DNA recombination"/>
    <property type="evidence" value="ECO:0007669"/>
    <property type="project" value="UniProtKB-UniRule"/>
</dbReference>
<sequence>MAFELLEVHGIIYKRQKYQEADLLAKLLTRELGPVTVILKGALRPKSKLASVALPFTEGTFTILTKRRGISQFRTYKDLVQHDELFGDLLASAYASFIFDLLDHAAVEYQPVGKYYQLVMTAFHRMLAGDDLEMLSQIVQLQLLEAYGVKPELSCCLVCGKVQGTFDYSISLGGVVCSDHFARVQRMHLAPKTVALLRTLGLVPIDRLGSIQIDDQLKEQSRQAIDLIYQETVDLNLRTKKFLDELKTL</sequence>
<keyword evidence="10" id="KW-1185">Reference proteome</keyword>
<dbReference type="GO" id="GO:0006302">
    <property type="term" value="P:double-strand break repair"/>
    <property type="evidence" value="ECO:0007669"/>
    <property type="project" value="TreeGrafter"/>
</dbReference>
<feature type="domain" description="DNA replication/recombination mediator RecO N-terminal" evidence="8">
    <location>
        <begin position="7"/>
        <end position="76"/>
    </location>
</feature>
<dbReference type="InterPro" id="IPR012340">
    <property type="entry name" value="NA-bd_OB-fold"/>
</dbReference>
<evidence type="ECO:0000256" key="1">
    <source>
        <dbReference type="ARBA" id="ARBA00007452"/>
    </source>
</evidence>
<dbReference type="InterPro" id="IPR022572">
    <property type="entry name" value="DNA_rep/recomb_RecO_N"/>
</dbReference>
<evidence type="ECO:0000256" key="2">
    <source>
        <dbReference type="ARBA" id="ARBA00021310"/>
    </source>
</evidence>
<evidence type="ECO:0000313" key="10">
    <source>
        <dbReference type="Proteomes" id="UP000438120"/>
    </source>
</evidence>
<dbReference type="Proteomes" id="UP000438120">
    <property type="component" value="Unassembled WGS sequence"/>
</dbReference>
<dbReference type="PANTHER" id="PTHR33991:SF1">
    <property type="entry name" value="DNA REPAIR PROTEIN RECO"/>
    <property type="match status" value="1"/>
</dbReference>
<dbReference type="EMBL" id="VUMX01000011">
    <property type="protein sequence ID" value="MST87062.1"/>
    <property type="molecule type" value="Genomic_DNA"/>
</dbReference>
<dbReference type="HAMAP" id="MF_00201">
    <property type="entry name" value="RecO"/>
    <property type="match status" value="1"/>
</dbReference>
<dbReference type="InterPro" id="IPR003717">
    <property type="entry name" value="RecO"/>
</dbReference>
<dbReference type="GO" id="GO:0043590">
    <property type="term" value="C:bacterial nucleoid"/>
    <property type="evidence" value="ECO:0007669"/>
    <property type="project" value="TreeGrafter"/>
</dbReference>
<gene>
    <name evidence="7 9" type="primary">recO</name>
    <name evidence="9" type="ORF">FYJ62_05280</name>
</gene>
<dbReference type="SUPFAM" id="SSF57863">
    <property type="entry name" value="ArfGap/RecO-like zinc finger"/>
    <property type="match status" value="1"/>
</dbReference>
<comment type="caution">
    <text evidence="9">The sequence shown here is derived from an EMBL/GenBank/DDBJ whole genome shotgun (WGS) entry which is preliminary data.</text>
</comment>
<dbReference type="AlphaFoldDB" id="A0A6A8ME55"/>
<evidence type="ECO:0000313" key="9">
    <source>
        <dbReference type="EMBL" id="MST87062.1"/>
    </source>
</evidence>
<comment type="function">
    <text evidence="7">Involved in DNA repair and RecF pathway recombination.</text>
</comment>
<dbReference type="SUPFAM" id="SSF50249">
    <property type="entry name" value="Nucleic acid-binding proteins"/>
    <property type="match status" value="1"/>
</dbReference>
<evidence type="ECO:0000256" key="5">
    <source>
        <dbReference type="ARBA" id="ARBA00023204"/>
    </source>
</evidence>
<dbReference type="Gene3D" id="1.20.1440.120">
    <property type="entry name" value="Recombination protein O, C-terminal domain"/>
    <property type="match status" value="1"/>
</dbReference>
<evidence type="ECO:0000256" key="3">
    <source>
        <dbReference type="ARBA" id="ARBA00022763"/>
    </source>
</evidence>
<dbReference type="OrthoDB" id="9797083at2"/>
<organism evidence="9 10">
    <name type="scientific">Lactobacillus porci</name>
    <dbReference type="NCBI Taxonomy" id="2012477"/>
    <lineage>
        <taxon>Bacteria</taxon>
        <taxon>Bacillati</taxon>
        <taxon>Bacillota</taxon>
        <taxon>Bacilli</taxon>
        <taxon>Lactobacillales</taxon>
        <taxon>Lactobacillaceae</taxon>
        <taxon>Lactobacillus</taxon>
    </lineage>
</organism>
<dbReference type="PANTHER" id="PTHR33991">
    <property type="entry name" value="DNA REPAIR PROTEIN RECO"/>
    <property type="match status" value="1"/>
</dbReference>
<keyword evidence="4 7" id="KW-0233">DNA recombination</keyword>